<dbReference type="InterPro" id="IPR004443">
    <property type="entry name" value="YjeF_N_dom"/>
</dbReference>
<accession>A0A1Y2AWG6</accession>
<keyword evidence="4" id="KW-0479">Metal-binding</keyword>
<comment type="caution">
    <text evidence="11">The sequence shown here is derived from an EMBL/GenBank/DDBJ whole genome shotgun (WGS) entry which is preliminary data.</text>
</comment>
<dbReference type="AlphaFoldDB" id="A0A1Y2AWG6"/>
<keyword evidence="8" id="KW-0520">NAD</keyword>
<dbReference type="Proteomes" id="UP000193920">
    <property type="component" value="Unassembled WGS sequence"/>
</dbReference>
<evidence type="ECO:0000256" key="6">
    <source>
        <dbReference type="ARBA" id="ARBA00022857"/>
    </source>
</evidence>
<reference evidence="11 12" key="1">
    <citation type="submission" date="2016-08" db="EMBL/GenBank/DDBJ databases">
        <title>A Parts List for Fungal Cellulosomes Revealed by Comparative Genomics.</title>
        <authorList>
            <consortium name="DOE Joint Genome Institute"/>
            <person name="Haitjema C.H."/>
            <person name="Gilmore S.P."/>
            <person name="Henske J.K."/>
            <person name="Solomon K.V."/>
            <person name="De Groot R."/>
            <person name="Kuo A."/>
            <person name="Mondo S.J."/>
            <person name="Salamov A.A."/>
            <person name="Labutti K."/>
            <person name="Zhao Z."/>
            <person name="Chiniquy J."/>
            <person name="Barry K."/>
            <person name="Brewer H.M."/>
            <person name="Purvine S.O."/>
            <person name="Wright A.T."/>
            <person name="Boxma B."/>
            <person name="Van Alen T."/>
            <person name="Hackstein J.H."/>
            <person name="Baker S.E."/>
            <person name="Grigoriev I.V."/>
            <person name="O'Malley M.A."/>
        </authorList>
    </citation>
    <scope>NUCLEOTIDE SEQUENCE [LARGE SCALE GENOMIC DNA]</scope>
    <source>
        <strain evidence="11 12">G1</strain>
    </source>
</reference>
<dbReference type="GO" id="GO:0052856">
    <property type="term" value="F:NAD(P)HX epimerase activity"/>
    <property type="evidence" value="ECO:0007669"/>
    <property type="project" value="UniProtKB-EC"/>
</dbReference>
<dbReference type="InterPro" id="IPR032976">
    <property type="entry name" value="YJEFN_prot_NAXE-like"/>
</dbReference>
<keyword evidence="7" id="KW-0630">Potassium</keyword>
<dbReference type="InterPro" id="IPR036652">
    <property type="entry name" value="YjeF_N_dom_sf"/>
</dbReference>
<dbReference type="EC" id="5.1.99.6" evidence="3"/>
<keyword evidence="12" id="KW-1185">Reference proteome</keyword>
<name>A0A1Y2AWG6_9FUNG</name>
<dbReference type="GO" id="GO:0046872">
    <property type="term" value="F:metal ion binding"/>
    <property type="evidence" value="ECO:0007669"/>
    <property type="project" value="UniProtKB-KW"/>
</dbReference>
<evidence type="ECO:0000313" key="12">
    <source>
        <dbReference type="Proteomes" id="UP000193920"/>
    </source>
</evidence>
<protein>
    <recommendedName>
        <fullName evidence="3">NAD(P)H-hydrate epimerase</fullName>
        <ecNumber evidence="3">5.1.99.6</ecNumber>
    </recommendedName>
</protein>
<dbReference type="OrthoDB" id="10064708at2759"/>
<dbReference type="GO" id="GO:0000166">
    <property type="term" value="F:nucleotide binding"/>
    <property type="evidence" value="ECO:0007669"/>
    <property type="project" value="UniProtKB-KW"/>
</dbReference>
<dbReference type="PROSITE" id="PS51385">
    <property type="entry name" value="YJEF_N"/>
    <property type="match status" value="1"/>
</dbReference>
<dbReference type="Pfam" id="PF03853">
    <property type="entry name" value="YjeF_N"/>
    <property type="match status" value="1"/>
</dbReference>
<proteinExistence type="predicted"/>
<evidence type="ECO:0000256" key="7">
    <source>
        <dbReference type="ARBA" id="ARBA00022958"/>
    </source>
</evidence>
<organism evidence="11 12">
    <name type="scientific">Neocallimastix californiae</name>
    <dbReference type="NCBI Taxonomy" id="1754190"/>
    <lineage>
        <taxon>Eukaryota</taxon>
        <taxon>Fungi</taxon>
        <taxon>Fungi incertae sedis</taxon>
        <taxon>Chytridiomycota</taxon>
        <taxon>Chytridiomycota incertae sedis</taxon>
        <taxon>Neocallimastigomycetes</taxon>
        <taxon>Neocallimastigales</taxon>
        <taxon>Neocallimastigaceae</taxon>
        <taxon>Neocallimastix</taxon>
    </lineage>
</organism>
<evidence type="ECO:0000256" key="5">
    <source>
        <dbReference type="ARBA" id="ARBA00022741"/>
    </source>
</evidence>
<dbReference type="STRING" id="1754190.A0A1Y2AWG6"/>
<keyword evidence="6" id="KW-0521">NADP</keyword>
<dbReference type="Gene3D" id="3.40.50.10260">
    <property type="entry name" value="YjeF N-terminal domain"/>
    <property type="match status" value="1"/>
</dbReference>
<dbReference type="PANTHER" id="PTHR13232:SF10">
    <property type="entry name" value="NAD(P)H-HYDRATE EPIMERASE"/>
    <property type="match status" value="1"/>
</dbReference>
<keyword evidence="5" id="KW-0547">Nucleotide-binding</keyword>
<feature type="domain" description="YjeF N-terminal" evidence="10">
    <location>
        <begin position="11"/>
        <end position="212"/>
    </location>
</feature>
<evidence type="ECO:0000256" key="8">
    <source>
        <dbReference type="ARBA" id="ARBA00023027"/>
    </source>
</evidence>
<gene>
    <name evidence="11" type="ORF">LY90DRAFT_97931</name>
</gene>
<dbReference type="EMBL" id="MCOG01000198">
    <property type="protein sequence ID" value="ORY26826.1"/>
    <property type="molecule type" value="Genomic_DNA"/>
</dbReference>
<evidence type="ECO:0000256" key="3">
    <source>
        <dbReference type="ARBA" id="ARBA00012228"/>
    </source>
</evidence>
<dbReference type="NCBIfam" id="TIGR00197">
    <property type="entry name" value="yjeF_nterm"/>
    <property type="match status" value="1"/>
</dbReference>
<comment type="catalytic activity">
    <reaction evidence="2">
        <text>(6R)-NADPHX = (6S)-NADPHX</text>
        <dbReference type="Rhea" id="RHEA:32227"/>
        <dbReference type="ChEBI" id="CHEBI:64076"/>
        <dbReference type="ChEBI" id="CHEBI:64077"/>
        <dbReference type="EC" id="5.1.99.6"/>
    </reaction>
</comment>
<evidence type="ECO:0000259" key="10">
    <source>
        <dbReference type="PROSITE" id="PS51385"/>
    </source>
</evidence>
<keyword evidence="9" id="KW-0413">Isomerase</keyword>
<dbReference type="PANTHER" id="PTHR13232">
    <property type="entry name" value="NAD(P)H-HYDRATE EPIMERASE"/>
    <property type="match status" value="1"/>
</dbReference>
<comment type="catalytic activity">
    <reaction evidence="1">
        <text>(6R)-NADHX = (6S)-NADHX</text>
        <dbReference type="Rhea" id="RHEA:32215"/>
        <dbReference type="ChEBI" id="CHEBI:64074"/>
        <dbReference type="ChEBI" id="CHEBI:64075"/>
        <dbReference type="EC" id="5.1.99.6"/>
    </reaction>
</comment>
<sequence>MALRYLGQTLAQQIDVELMSPTAGCFSIDQLMELAGFSVAQAITKVYSKEKFPRVLVCVGNNGGDGLVCARHLHHFGYKPSVFYPKQPNKLLYQNLTKQLKNLEINMVNNINDQINQSDLIVDGFSFSGGIRAPFDEIIKTLKSTTVPIVSIDIPSGWNVEQGNIDNAGLEPEMLVSLTAPKMAAKFFKGKHHYLGGRFIPPAFAKKYELNLPEYPGSDQCVKLPN</sequence>
<dbReference type="SUPFAM" id="SSF64153">
    <property type="entry name" value="YjeF N-terminal domain-like"/>
    <property type="match status" value="1"/>
</dbReference>
<evidence type="ECO:0000256" key="9">
    <source>
        <dbReference type="ARBA" id="ARBA00023235"/>
    </source>
</evidence>
<evidence type="ECO:0000256" key="4">
    <source>
        <dbReference type="ARBA" id="ARBA00022723"/>
    </source>
</evidence>
<evidence type="ECO:0000256" key="1">
    <source>
        <dbReference type="ARBA" id="ARBA00000013"/>
    </source>
</evidence>
<evidence type="ECO:0000256" key="2">
    <source>
        <dbReference type="ARBA" id="ARBA00000909"/>
    </source>
</evidence>
<evidence type="ECO:0000313" key="11">
    <source>
        <dbReference type="EMBL" id="ORY26826.1"/>
    </source>
</evidence>
<dbReference type="GO" id="GO:0005739">
    <property type="term" value="C:mitochondrion"/>
    <property type="evidence" value="ECO:0007669"/>
    <property type="project" value="TreeGrafter"/>
</dbReference>